<organism evidence="1 2">
    <name type="scientific">Linderina macrospora</name>
    <dbReference type="NCBI Taxonomy" id="4868"/>
    <lineage>
        <taxon>Eukaryota</taxon>
        <taxon>Fungi</taxon>
        <taxon>Fungi incertae sedis</taxon>
        <taxon>Zoopagomycota</taxon>
        <taxon>Kickxellomycotina</taxon>
        <taxon>Kickxellomycetes</taxon>
        <taxon>Kickxellales</taxon>
        <taxon>Kickxellaceae</taxon>
        <taxon>Linderina</taxon>
    </lineage>
</organism>
<dbReference type="Proteomes" id="UP001150603">
    <property type="component" value="Unassembled WGS sequence"/>
</dbReference>
<reference evidence="1" key="1">
    <citation type="submission" date="2022-07" db="EMBL/GenBank/DDBJ databases">
        <title>Phylogenomic reconstructions and comparative analyses of Kickxellomycotina fungi.</title>
        <authorList>
            <person name="Reynolds N.K."/>
            <person name="Stajich J.E."/>
            <person name="Barry K."/>
            <person name="Grigoriev I.V."/>
            <person name="Crous P."/>
            <person name="Smith M.E."/>
        </authorList>
    </citation>
    <scope>NUCLEOTIDE SEQUENCE</scope>
    <source>
        <strain evidence="1">NRRL 5244</strain>
    </source>
</reference>
<evidence type="ECO:0000313" key="2">
    <source>
        <dbReference type="Proteomes" id="UP001150603"/>
    </source>
</evidence>
<protein>
    <submittedName>
        <fullName evidence="1">Uncharacterized protein</fullName>
    </submittedName>
</protein>
<proteinExistence type="predicted"/>
<accession>A0ACC1JF10</accession>
<feature type="non-terminal residue" evidence="1">
    <location>
        <position position="569"/>
    </location>
</feature>
<dbReference type="EMBL" id="JANBPW010000420">
    <property type="protein sequence ID" value="KAJ1949576.1"/>
    <property type="molecule type" value="Genomic_DNA"/>
</dbReference>
<evidence type="ECO:0000313" key="1">
    <source>
        <dbReference type="EMBL" id="KAJ1949576.1"/>
    </source>
</evidence>
<comment type="caution">
    <text evidence="1">The sequence shown here is derived from an EMBL/GenBank/DDBJ whole genome shotgun (WGS) entry which is preliminary data.</text>
</comment>
<sequence length="569" mass="62056">MLEDCGNVGGMGAAQDNNDTLAQPAKPAAPIHPFFMSRSAKRTQAQSPAKDDIATKRPKPAVTEKRVRKPKPSASGKKKQQTLFGLISAAKDTEPEQQQQQQQQQQTDKLDTETSDEGSETKSAAEPKPPDSINSAADLRKLDRMAAKALGIPAPYPTQETSHVPAPQFTPYDPGLIRMIPDTAPQRIQPEEPLSDSAWCPVVGSLFSTQAVPQPSNPLHFPVRAIFGTSLPKLPAHALHCAPMLRALVNESAGNPAVQLLASRYHPRKAREVLGNNRAVGLLHSWIDSLRLKHSSSNTAAATSKQLPAAKLPSARGRRARPSRPHRRPFDSDASDNFVDSSNDGFDDDDDDDFMPVPKPRRRGRAAAKDRALDDILAWASSDGTLSSVREKRRTAWRSGSDTEPETFSNIILLEGPSGSCKTAAVYACAEDLGFQVHEIHPGQKRSGKDILSALEDLIQSHTISASSNLPYYCQPGAVGTGSNTMSTESQMLILIEQVDVLFEQDQRLWPALKQLAHKSRRPIVLTCTDMSCVRWGAANFHSVLSFHRPTEDILVPYCFLMCLAEGAL</sequence>
<name>A0ACC1JF10_9FUNG</name>
<gene>
    <name evidence="1" type="ORF">FBU59_001082</name>
</gene>
<keyword evidence="2" id="KW-1185">Reference proteome</keyword>